<dbReference type="Pfam" id="PF00566">
    <property type="entry name" value="RabGAP-TBC"/>
    <property type="match status" value="1"/>
</dbReference>
<dbReference type="AlphaFoldDB" id="A0A251R0A3"/>
<dbReference type="InterPro" id="IPR035969">
    <property type="entry name" value="Rab-GAP_TBC_sf"/>
</dbReference>
<reference evidence="3 4" key="1">
    <citation type="journal article" date="2013" name="Nat. Genet.">
        <title>The high-quality draft genome of peach (Prunus persica) identifies unique patterns of genetic diversity, domestication and genome evolution.</title>
        <authorList>
            <consortium name="International Peach Genome Initiative"/>
            <person name="Verde I."/>
            <person name="Abbott A.G."/>
            <person name="Scalabrin S."/>
            <person name="Jung S."/>
            <person name="Shu S."/>
            <person name="Marroni F."/>
            <person name="Zhebentyayeva T."/>
            <person name="Dettori M.T."/>
            <person name="Grimwood J."/>
            <person name="Cattonaro F."/>
            <person name="Zuccolo A."/>
            <person name="Rossini L."/>
            <person name="Jenkins J."/>
            <person name="Vendramin E."/>
            <person name="Meisel L.A."/>
            <person name="Decroocq V."/>
            <person name="Sosinski B."/>
            <person name="Prochnik S."/>
            <person name="Mitros T."/>
            <person name="Policriti A."/>
            <person name="Cipriani G."/>
            <person name="Dondini L."/>
            <person name="Ficklin S."/>
            <person name="Goodstein D.M."/>
            <person name="Xuan P."/>
            <person name="Del Fabbro C."/>
            <person name="Aramini V."/>
            <person name="Copetti D."/>
            <person name="Gonzalez S."/>
            <person name="Horner D.S."/>
            <person name="Falchi R."/>
            <person name="Lucas S."/>
            <person name="Mica E."/>
            <person name="Maldonado J."/>
            <person name="Lazzari B."/>
            <person name="Bielenberg D."/>
            <person name="Pirona R."/>
            <person name="Miculan M."/>
            <person name="Barakat A."/>
            <person name="Testolin R."/>
            <person name="Stella A."/>
            <person name="Tartarini S."/>
            <person name="Tonutti P."/>
            <person name="Arus P."/>
            <person name="Orellana A."/>
            <person name="Wells C."/>
            <person name="Main D."/>
            <person name="Vizzotto G."/>
            <person name="Silva H."/>
            <person name="Salamini F."/>
            <person name="Schmutz J."/>
            <person name="Morgante M."/>
            <person name="Rokhsar D.S."/>
        </authorList>
    </citation>
    <scope>NUCLEOTIDE SEQUENCE [LARGE SCALE GENOMIC DNA]</scope>
    <source>
        <strain evidence="4">cv. Nemared</strain>
    </source>
</reference>
<dbReference type="SMART" id="SM00164">
    <property type="entry name" value="TBC"/>
    <property type="match status" value="1"/>
</dbReference>
<dbReference type="InterPro" id="IPR000195">
    <property type="entry name" value="Rab-GAP-TBC_dom"/>
</dbReference>
<dbReference type="PANTHER" id="PTHR22957:SF456">
    <property type="entry name" value="YPT_RAB-GAP DOMAIN OF GYP1P SUPERFAMILY PROTEIN"/>
    <property type="match status" value="1"/>
</dbReference>
<evidence type="ECO:0000313" key="4">
    <source>
        <dbReference type="Proteomes" id="UP000006882"/>
    </source>
</evidence>
<dbReference type="Gramene" id="ONI29484">
    <property type="protein sequence ID" value="ONI29484"/>
    <property type="gene ID" value="PRUPE_1G200000"/>
</dbReference>
<name>A0A251R0A3_PRUPE</name>
<dbReference type="FunFam" id="1.10.8.270:FF:000021">
    <property type="entry name" value="Ypt/Rab-GAP domain of gyp1p superfamily protein"/>
    <property type="match status" value="1"/>
</dbReference>
<dbReference type="Gene3D" id="1.10.8.270">
    <property type="entry name" value="putative rabgap domain of human tbc1 domain family member 14 like domains"/>
    <property type="match status" value="1"/>
</dbReference>
<dbReference type="SUPFAM" id="SSF47923">
    <property type="entry name" value="Ypt/Rab-GAP domain of gyp1p"/>
    <property type="match status" value="2"/>
</dbReference>
<organism evidence="3 4">
    <name type="scientific">Prunus persica</name>
    <name type="common">Peach</name>
    <name type="synonym">Amygdalus persica</name>
    <dbReference type="NCBI Taxonomy" id="3760"/>
    <lineage>
        <taxon>Eukaryota</taxon>
        <taxon>Viridiplantae</taxon>
        <taxon>Streptophyta</taxon>
        <taxon>Embryophyta</taxon>
        <taxon>Tracheophyta</taxon>
        <taxon>Spermatophyta</taxon>
        <taxon>Magnoliopsida</taxon>
        <taxon>eudicotyledons</taxon>
        <taxon>Gunneridae</taxon>
        <taxon>Pentapetalae</taxon>
        <taxon>rosids</taxon>
        <taxon>fabids</taxon>
        <taxon>Rosales</taxon>
        <taxon>Rosaceae</taxon>
        <taxon>Amygdaloideae</taxon>
        <taxon>Amygdaleae</taxon>
        <taxon>Prunus</taxon>
    </lineage>
</organism>
<feature type="region of interest" description="Disordered" evidence="1">
    <location>
        <begin position="504"/>
        <end position="535"/>
    </location>
</feature>
<dbReference type="PANTHER" id="PTHR22957">
    <property type="entry name" value="TBC1 DOMAIN FAMILY MEMBER GTPASE-ACTIVATING PROTEIN"/>
    <property type="match status" value="1"/>
</dbReference>
<evidence type="ECO:0000259" key="2">
    <source>
        <dbReference type="PROSITE" id="PS50086"/>
    </source>
</evidence>
<dbReference type="Proteomes" id="UP000006882">
    <property type="component" value="Chromosome G1"/>
</dbReference>
<evidence type="ECO:0000313" key="3">
    <source>
        <dbReference type="EMBL" id="ONI29484.1"/>
    </source>
</evidence>
<keyword evidence="4" id="KW-1185">Reference proteome</keyword>
<dbReference type="EMBL" id="CM007651">
    <property type="protein sequence ID" value="ONI29484.1"/>
    <property type="molecule type" value="Genomic_DNA"/>
</dbReference>
<dbReference type="Gene3D" id="1.10.472.80">
    <property type="entry name" value="Ypt/Rab-GAP domain of gyp1p, domain 3"/>
    <property type="match status" value="1"/>
</dbReference>
<protein>
    <recommendedName>
        <fullName evidence="2">Rab-GAP TBC domain-containing protein</fullName>
    </recommendedName>
</protein>
<dbReference type="PROSITE" id="PS50086">
    <property type="entry name" value="TBC_RABGAP"/>
    <property type="match status" value="1"/>
</dbReference>
<feature type="domain" description="Rab-GAP TBC" evidence="2">
    <location>
        <begin position="81"/>
        <end position="476"/>
    </location>
</feature>
<sequence>MPCGGGEDKQWGCGKCGAAVNLQRVGSIVRDIGDPCLSQSPIKVVIAVNKMLKPEKWQATFDSDGKNFCFQKALKLIVLGGVDQSIRPEVWEFLLGCYALGSTAESRRQLRTARRERYRDLIKQCQMMHSSIGTGSLAYVVGSKVMDVRAPSKDDEGGEAKVEHRQTSFDNTNKVENYCDRNNNCTDTSYACQQESSSESADLVSVRESTDSAAYDSSCFIHTSSPHDCSSPKLGREADGTKYVPKSYFEYPTLPVADLFEKCEEDDEGRVSDDKLSAQLLQSNNMGKKKEIVNRMRISDVPDTEFRNTTMSQGGTVSEDRVSEWLWTLHRIVVDVVRTDSHLEFYEDAKNLARMSDILAVYAWVDPATGYCQGMSDLLSPFVVLFEDNADAFWCFEMLLRRMRENFQMEGPTGVMKQLQALWNILELTDREMFAHLSHIGAESLHFAFRMLLVLFRRELSFDDALCMWEMMWAADFQESLAYNLEDSCLEALVVQLPRDLEAEMRGESAEGGGDMKGGSHSNHGNPEHSMSDTGMKSASTYHFCGLTRNFWSKNDRMHICTAVSSTRNGDDELPVFCVAAILIMNRQKIIRQTRSIDDMIKIFNDNLLKISVKRCIRTAVKLRKKYFYKLIKKNSPSARNGD</sequence>
<evidence type="ECO:0000256" key="1">
    <source>
        <dbReference type="SAM" id="MobiDB-lite"/>
    </source>
</evidence>
<accession>A0A251R0A3</accession>
<gene>
    <name evidence="3" type="ORF">PRUPE_1G200000</name>
</gene>
<proteinExistence type="predicted"/>